<dbReference type="EC" id="5.4.2.8" evidence="5 13"/>
<evidence type="ECO:0000256" key="1">
    <source>
        <dbReference type="ARBA" id="ARBA00004496"/>
    </source>
</evidence>
<keyword evidence="7 12" id="KW-0479">Metal-binding</keyword>
<keyword evidence="8 12" id="KW-0460">Magnesium</keyword>
<dbReference type="InterPro" id="IPR005002">
    <property type="entry name" value="PMM"/>
</dbReference>
<dbReference type="InterPro" id="IPR043169">
    <property type="entry name" value="PMM_cap"/>
</dbReference>
<evidence type="ECO:0000256" key="10">
    <source>
        <dbReference type="PIRSR" id="PIRSR605002-1"/>
    </source>
</evidence>
<dbReference type="EMBL" id="HBKR01018297">
    <property type="protein sequence ID" value="CAE2306927.1"/>
    <property type="molecule type" value="Transcribed_RNA"/>
</dbReference>
<comment type="subunit">
    <text evidence="4 13">Homodimer.</text>
</comment>
<evidence type="ECO:0000256" key="11">
    <source>
        <dbReference type="PIRSR" id="PIRSR605002-2"/>
    </source>
</evidence>
<feature type="binding site" evidence="12">
    <location>
        <position position="214"/>
    </location>
    <ligand>
        <name>Mg(2+)</name>
        <dbReference type="ChEBI" id="CHEBI:18420"/>
        <label>1</label>
    </ligand>
</feature>
<reference evidence="14" key="1">
    <citation type="submission" date="2021-01" db="EMBL/GenBank/DDBJ databases">
        <authorList>
            <person name="Corre E."/>
            <person name="Pelletier E."/>
            <person name="Niang G."/>
            <person name="Scheremetjew M."/>
            <person name="Finn R."/>
            <person name="Kale V."/>
            <person name="Holt S."/>
            <person name="Cochrane G."/>
            <person name="Meng A."/>
            <person name="Brown T."/>
            <person name="Cohen L."/>
        </authorList>
    </citation>
    <scope>NUCLEOTIDE SEQUENCE</scope>
    <source>
        <strain evidence="14">SoJaBio B1-5/56/2</strain>
    </source>
</reference>
<evidence type="ECO:0000313" key="14">
    <source>
        <dbReference type="EMBL" id="CAE2306927.1"/>
    </source>
</evidence>
<dbReference type="SFLD" id="SFLDG01143">
    <property type="entry name" value="C2.B.3:_Phosphomannomutase_Lik"/>
    <property type="match status" value="1"/>
</dbReference>
<evidence type="ECO:0000256" key="4">
    <source>
        <dbReference type="ARBA" id="ARBA00011738"/>
    </source>
</evidence>
<dbReference type="SFLD" id="SFLDG01140">
    <property type="entry name" value="C2.B:_Phosphomannomutase_and_P"/>
    <property type="match status" value="1"/>
</dbReference>
<feature type="active site" description="Nucleophile" evidence="10">
    <location>
        <position position="4"/>
    </location>
</feature>
<comment type="cofactor">
    <cofactor evidence="12">
        <name>Mg(2+)</name>
        <dbReference type="ChEBI" id="CHEBI:18420"/>
    </cofactor>
</comment>
<evidence type="ECO:0000256" key="3">
    <source>
        <dbReference type="ARBA" id="ARBA00009736"/>
    </source>
</evidence>
<dbReference type="CDD" id="cd02585">
    <property type="entry name" value="HAD_PMM"/>
    <property type="match status" value="1"/>
</dbReference>
<keyword evidence="6 13" id="KW-0963">Cytoplasm</keyword>
<comment type="subcellular location">
    <subcellularLocation>
        <location evidence="1 13">Cytoplasm</location>
    </subcellularLocation>
</comment>
<feature type="binding site" evidence="11">
    <location>
        <position position="172"/>
    </location>
    <ligand>
        <name>alpha-D-mannose 1-phosphate</name>
        <dbReference type="ChEBI" id="CHEBI:58409"/>
    </ligand>
</feature>
<dbReference type="PANTHER" id="PTHR10466">
    <property type="entry name" value="PHOSPHOMANNOMUTASE"/>
    <property type="match status" value="1"/>
</dbReference>
<feature type="binding site" evidence="12">
    <location>
        <position position="4"/>
    </location>
    <ligand>
        <name>Mg(2+)</name>
        <dbReference type="ChEBI" id="CHEBI:18420"/>
        <label>1</label>
    </ligand>
</feature>
<feature type="binding site" evidence="11">
    <location>
        <position position="115"/>
    </location>
    <ligand>
        <name>alpha-D-mannose 1-phosphate</name>
        <dbReference type="ChEBI" id="CHEBI:58409"/>
    </ligand>
</feature>
<dbReference type="SFLD" id="SFLDS00003">
    <property type="entry name" value="Haloacid_Dehalogenase"/>
    <property type="match status" value="1"/>
</dbReference>
<evidence type="ECO:0000256" key="6">
    <source>
        <dbReference type="ARBA" id="ARBA00022490"/>
    </source>
</evidence>
<comment type="pathway">
    <text evidence="2 13">Nucleotide-sugar biosynthesis; GDP-alpha-D-mannose biosynthesis; alpha-D-mannose 1-phosphate from D-fructose 6-phosphate: step 2/2.</text>
</comment>
<dbReference type="GO" id="GO:0009298">
    <property type="term" value="P:GDP-mannose biosynthetic process"/>
    <property type="evidence" value="ECO:0007669"/>
    <property type="project" value="UniProtKB-UniPathway"/>
</dbReference>
<evidence type="ECO:0000256" key="7">
    <source>
        <dbReference type="ARBA" id="ARBA00022723"/>
    </source>
</evidence>
<dbReference type="InterPro" id="IPR006379">
    <property type="entry name" value="HAD-SF_hydro_IIB"/>
</dbReference>
<evidence type="ECO:0000256" key="12">
    <source>
        <dbReference type="PIRSR" id="PIRSR605002-3"/>
    </source>
</evidence>
<feature type="binding site" evidence="12">
    <location>
        <position position="202"/>
    </location>
    <ligand>
        <name>Mg(2+)</name>
        <dbReference type="ChEBI" id="CHEBI:18420"/>
        <label>1</label>
    </ligand>
</feature>
<proteinExistence type="inferred from homology"/>
<evidence type="ECO:0000256" key="13">
    <source>
        <dbReference type="RuleBase" id="RU361118"/>
    </source>
</evidence>
<accession>A0A7S4KW97</accession>
<evidence type="ECO:0000256" key="5">
    <source>
        <dbReference type="ARBA" id="ARBA00012730"/>
    </source>
</evidence>
<gene>
    <name evidence="14" type="ORF">NAES01612_LOCUS12021</name>
</gene>
<dbReference type="PANTHER" id="PTHR10466:SF0">
    <property type="entry name" value="PHOSPHOMANNOMUTASE"/>
    <property type="match status" value="1"/>
</dbReference>
<name>A0A7S4KW97_9EUKA</name>
<feature type="binding site" evidence="11">
    <location>
        <position position="133"/>
    </location>
    <ligand>
        <name>alpha-D-mannose 1-phosphate</name>
        <dbReference type="ChEBI" id="CHEBI:58409"/>
    </ligand>
</feature>
<feature type="binding site" evidence="12">
    <location>
        <position position="219"/>
    </location>
    <ligand>
        <name>Mg(2+)</name>
        <dbReference type="ChEBI" id="CHEBI:18420"/>
        <label>1</label>
    </ligand>
</feature>
<feature type="binding site" evidence="12">
    <location>
        <position position="6"/>
    </location>
    <ligand>
        <name>Mg(2+)</name>
        <dbReference type="ChEBI" id="CHEBI:18420"/>
        <label>1</label>
    </ligand>
</feature>
<evidence type="ECO:0000256" key="2">
    <source>
        <dbReference type="ARBA" id="ARBA00004699"/>
    </source>
</evidence>
<dbReference type="GO" id="GO:0004615">
    <property type="term" value="F:phosphomannomutase activity"/>
    <property type="evidence" value="ECO:0007669"/>
    <property type="project" value="UniProtKB-EC"/>
</dbReference>
<dbReference type="InterPro" id="IPR023214">
    <property type="entry name" value="HAD_sf"/>
</dbReference>
<feature type="active site" description="Proton donor/acceptor" evidence="10">
    <location>
        <position position="6"/>
    </location>
</feature>
<dbReference type="NCBIfam" id="TIGR01484">
    <property type="entry name" value="HAD-SF-IIB"/>
    <property type="match status" value="1"/>
</dbReference>
<dbReference type="Gene3D" id="3.30.1240.20">
    <property type="match status" value="1"/>
</dbReference>
<evidence type="ECO:0000256" key="8">
    <source>
        <dbReference type="ARBA" id="ARBA00022842"/>
    </source>
</evidence>
<comment type="catalytic activity">
    <reaction evidence="13">
        <text>alpha-D-mannose 1-phosphate = D-mannose 6-phosphate</text>
        <dbReference type="Rhea" id="RHEA:11140"/>
        <dbReference type="ChEBI" id="CHEBI:58409"/>
        <dbReference type="ChEBI" id="CHEBI:58735"/>
        <dbReference type="EC" id="5.4.2.8"/>
    </reaction>
</comment>
<dbReference type="InterPro" id="IPR036412">
    <property type="entry name" value="HAD-like_sf"/>
</dbReference>
<dbReference type="GO" id="GO:0046872">
    <property type="term" value="F:metal ion binding"/>
    <property type="evidence" value="ECO:0007669"/>
    <property type="project" value="UniProtKB-KW"/>
</dbReference>
<comment type="function">
    <text evidence="13">Involved in the synthesis of the GDP-mannose and dolichol-phosphate-mannose required for a number of critical mannosyl transfer reactions.</text>
</comment>
<dbReference type="GO" id="GO:0005829">
    <property type="term" value="C:cytosol"/>
    <property type="evidence" value="ECO:0007669"/>
    <property type="project" value="TreeGrafter"/>
</dbReference>
<evidence type="ECO:0000256" key="9">
    <source>
        <dbReference type="ARBA" id="ARBA00023235"/>
    </source>
</evidence>
<dbReference type="GO" id="GO:0006013">
    <property type="term" value="P:mannose metabolic process"/>
    <property type="evidence" value="ECO:0007669"/>
    <property type="project" value="TreeGrafter"/>
</dbReference>
<sequence>MLFDVDGTLTEPRQKITPRMTALLRTLGEMYTVAVVGGSNHSKIREQLGQDLLDELDFVFCENGLVSYKDGSSLPGESIQDYLGDEKLRFLIDSTLMALAAVKIPKKRGTFIELRKGLINISPIGRDCTQAERDEFAQYDELHNVRQSLIESLQKAYGDSYGLKFSIGGQISVDVFPFGWDKTYCLRFLSENDFDAIHFFGDKTHRGGNDHEIFEHPRTIGYHVNSSLDTLDILEKQFS</sequence>
<dbReference type="SUPFAM" id="SSF56784">
    <property type="entry name" value="HAD-like"/>
    <property type="match status" value="1"/>
</dbReference>
<dbReference type="UniPathway" id="UPA00126">
    <property type="reaction ID" value="UER00424"/>
</dbReference>
<organism evidence="14">
    <name type="scientific">Paramoeba aestuarina</name>
    <dbReference type="NCBI Taxonomy" id="180227"/>
    <lineage>
        <taxon>Eukaryota</taxon>
        <taxon>Amoebozoa</taxon>
        <taxon>Discosea</taxon>
        <taxon>Flabellinia</taxon>
        <taxon>Dactylopodida</taxon>
        <taxon>Paramoebidae</taxon>
        <taxon>Paramoeba</taxon>
    </lineage>
</organism>
<dbReference type="AlphaFoldDB" id="A0A7S4KW97"/>
<comment type="similarity">
    <text evidence="3 13">Belongs to the eukaryotic PMM family.</text>
</comment>
<feature type="binding site" evidence="11">
    <location>
        <position position="13"/>
    </location>
    <ligand>
        <name>alpha-D-mannose 1-phosphate</name>
        <dbReference type="ChEBI" id="CHEBI:58409"/>
    </ligand>
</feature>
<keyword evidence="9 13" id="KW-0413">Isomerase</keyword>
<protein>
    <recommendedName>
        <fullName evidence="5 13">Phosphomannomutase</fullName>
        <ecNumber evidence="5 13">5.4.2.8</ecNumber>
    </recommendedName>
</protein>
<dbReference type="Pfam" id="PF03332">
    <property type="entry name" value="PMM"/>
    <property type="match status" value="1"/>
</dbReference>
<dbReference type="GO" id="GO:0006487">
    <property type="term" value="P:protein N-linked glycosylation"/>
    <property type="evidence" value="ECO:0007669"/>
    <property type="project" value="TreeGrafter"/>
</dbReference>
<feature type="binding site" evidence="11">
    <location>
        <position position="126"/>
    </location>
    <ligand>
        <name>alpha-D-mannose 1-phosphate</name>
        <dbReference type="ChEBI" id="CHEBI:58409"/>
    </ligand>
</feature>
<dbReference type="Gene3D" id="3.40.50.1000">
    <property type="entry name" value="HAD superfamily/HAD-like"/>
    <property type="match status" value="1"/>
</dbReference>
<dbReference type="FunFam" id="3.30.1240.20:FF:000001">
    <property type="entry name" value="Phosphomannomutase"/>
    <property type="match status" value="1"/>
</dbReference>
<feature type="binding site" evidence="11">
    <location>
        <position position="174"/>
    </location>
    <ligand>
        <name>alpha-D-mannose 1-phosphate</name>
        <dbReference type="ChEBI" id="CHEBI:58409"/>
    </ligand>
</feature>